<keyword evidence="9" id="KW-0808">Transferase</keyword>
<keyword evidence="5 7" id="KW-1133">Transmembrane helix</keyword>
<feature type="transmembrane region" description="Helical" evidence="7">
    <location>
        <begin position="329"/>
        <end position="351"/>
    </location>
</feature>
<feature type="domain" description="Acyltransferase 3" evidence="8">
    <location>
        <begin position="10"/>
        <end position="346"/>
    </location>
</feature>
<evidence type="ECO:0000313" key="10">
    <source>
        <dbReference type="Proteomes" id="UP000043764"/>
    </source>
</evidence>
<feature type="transmembrane region" description="Helical" evidence="7">
    <location>
        <begin position="203"/>
        <end position="223"/>
    </location>
</feature>
<keyword evidence="9" id="KW-0012">Acyltransferase</keyword>
<evidence type="ECO:0000256" key="7">
    <source>
        <dbReference type="SAM" id="Phobius"/>
    </source>
</evidence>
<keyword evidence="4 7" id="KW-0812">Transmembrane</keyword>
<sequence>MSETVRARLEWIDALRLVAGLSMVGLHATADATGQPFVTALPEERIIPMMLRAVLYIARTELFLIISIFLLLMAQHRSGRGYAATIALQARRLLLPFLFWTVFYAVFNLIKAGYFGYLDAVLAELGTPVKWVGFLLLGDVKYHMHFIPTLFALVLLFPLYRAAYRWPVLGALILICLMFKRQADLFVYAQFWGDDALPYLVRAIKIASYTGYGMVAAACLALWQRDAPRLIAPWYFGLGAVAIVLLQAKWDATWQTIQTGRWPYDHTAGYWADFLMPVLLFALCMCLARQGWAPRIGRYARYSFGIYLCHPIFLDLAEILLAGSTQPPAIIVLTKVAIALPCACLLTFGLARSRHLGWSVGLGPLPWQPTALPQLSSRPS</sequence>
<evidence type="ECO:0000256" key="6">
    <source>
        <dbReference type="ARBA" id="ARBA00023136"/>
    </source>
</evidence>
<dbReference type="PANTHER" id="PTHR40074:SF2">
    <property type="entry name" value="O-ACETYLTRANSFERASE WECH"/>
    <property type="match status" value="1"/>
</dbReference>
<feature type="transmembrane region" description="Helical" evidence="7">
    <location>
        <begin position="268"/>
        <end position="288"/>
    </location>
</feature>
<organism evidence="9 10">
    <name type="scientific">Phaeobacter italicus</name>
    <dbReference type="NCBI Taxonomy" id="481446"/>
    <lineage>
        <taxon>Bacteria</taxon>
        <taxon>Pseudomonadati</taxon>
        <taxon>Pseudomonadota</taxon>
        <taxon>Alphaproteobacteria</taxon>
        <taxon>Rhodobacterales</taxon>
        <taxon>Roseobacteraceae</taxon>
        <taxon>Phaeobacter</taxon>
    </lineage>
</organism>
<keyword evidence="3" id="KW-1003">Cell membrane</keyword>
<feature type="transmembrane region" description="Helical" evidence="7">
    <location>
        <begin position="166"/>
        <end position="183"/>
    </location>
</feature>
<keyword evidence="10" id="KW-1185">Reference proteome</keyword>
<dbReference type="AlphaFoldDB" id="A0A0H5D1P4"/>
<feature type="transmembrane region" description="Helical" evidence="7">
    <location>
        <begin position="50"/>
        <end position="72"/>
    </location>
</feature>
<dbReference type="EMBL" id="CVRL01000025">
    <property type="protein sequence ID" value="CRL11127.1"/>
    <property type="molecule type" value="Genomic_DNA"/>
</dbReference>
<dbReference type="RefSeq" id="WP_131724092.1">
    <property type="nucleotide sequence ID" value="NZ_CVRL01000025.1"/>
</dbReference>
<evidence type="ECO:0000259" key="8">
    <source>
        <dbReference type="Pfam" id="PF01757"/>
    </source>
</evidence>
<comment type="similarity">
    <text evidence="2">Belongs to the acyltransferase 3 family.</text>
</comment>
<name>A0A0H5D1P4_9RHOB</name>
<gene>
    <name evidence="9" type="ORF">NIT7321_01976</name>
</gene>
<evidence type="ECO:0000256" key="1">
    <source>
        <dbReference type="ARBA" id="ARBA00004651"/>
    </source>
</evidence>
<evidence type="ECO:0000313" key="9">
    <source>
        <dbReference type="EMBL" id="CRL11127.1"/>
    </source>
</evidence>
<evidence type="ECO:0000256" key="2">
    <source>
        <dbReference type="ARBA" id="ARBA00007400"/>
    </source>
</evidence>
<dbReference type="GO" id="GO:0016413">
    <property type="term" value="F:O-acetyltransferase activity"/>
    <property type="evidence" value="ECO:0007669"/>
    <property type="project" value="TreeGrafter"/>
</dbReference>
<dbReference type="GO" id="GO:0009246">
    <property type="term" value="P:enterobacterial common antigen biosynthetic process"/>
    <property type="evidence" value="ECO:0007669"/>
    <property type="project" value="TreeGrafter"/>
</dbReference>
<dbReference type="GO" id="GO:0005886">
    <property type="term" value="C:plasma membrane"/>
    <property type="evidence" value="ECO:0007669"/>
    <property type="project" value="UniProtKB-SubCell"/>
</dbReference>
<feature type="transmembrane region" description="Helical" evidence="7">
    <location>
        <begin position="230"/>
        <end position="248"/>
    </location>
</feature>
<protein>
    <submittedName>
        <fullName evidence="9">Acyltransferase family protein</fullName>
    </submittedName>
</protein>
<feature type="transmembrane region" description="Helical" evidence="7">
    <location>
        <begin position="12"/>
        <end position="30"/>
    </location>
</feature>
<evidence type="ECO:0000256" key="5">
    <source>
        <dbReference type="ARBA" id="ARBA00022989"/>
    </source>
</evidence>
<dbReference type="InterPro" id="IPR002656">
    <property type="entry name" value="Acyl_transf_3_dom"/>
</dbReference>
<dbReference type="Proteomes" id="UP000043764">
    <property type="component" value="Unassembled WGS sequence"/>
</dbReference>
<dbReference type="STRING" id="481446.NIT7645_01075"/>
<keyword evidence="6 7" id="KW-0472">Membrane</keyword>
<feature type="transmembrane region" description="Helical" evidence="7">
    <location>
        <begin position="300"/>
        <end position="323"/>
    </location>
</feature>
<accession>A0A0H5D1P4</accession>
<proteinExistence type="inferred from homology"/>
<dbReference type="PANTHER" id="PTHR40074">
    <property type="entry name" value="O-ACETYLTRANSFERASE WECH"/>
    <property type="match status" value="1"/>
</dbReference>
<feature type="transmembrane region" description="Helical" evidence="7">
    <location>
        <begin position="93"/>
        <end position="117"/>
    </location>
</feature>
<feature type="transmembrane region" description="Helical" evidence="7">
    <location>
        <begin position="142"/>
        <end position="159"/>
    </location>
</feature>
<evidence type="ECO:0000256" key="3">
    <source>
        <dbReference type="ARBA" id="ARBA00022475"/>
    </source>
</evidence>
<comment type="subcellular location">
    <subcellularLocation>
        <location evidence="1">Cell membrane</location>
        <topology evidence="1">Multi-pass membrane protein</topology>
    </subcellularLocation>
</comment>
<dbReference type="Pfam" id="PF01757">
    <property type="entry name" value="Acyl_transf_3"/>
    <property type="match status" value="1"/>
</dbReference>
<evidence type="ECO:0000256" key="4">
    <source>
        <dbReference type="ARBA" id="ARBA00022692"/>
    </source>
</evidence>
<reference evidence="10" key="1">
    <citation type="submission" date="2015-05" db="EMBL/GenBank/DDBJ databases">
        <authorList>
            <person name="Rodrigo-Torres Lidia"/>
            <person name="Arahal R.David."/>
        </authorList>
    </citation>
    <scope>NUCLEOTIDE SEQUENCE [LARGE SCALE GENOMIC DNA]</scope>
    <source>
        <strain evidence="10">CECT 7321</strain>
    </source>
</reference>